<dbReference type="InterPro" id="IPR003445">
    <property type="entry name" value="Cat_transpt"/>
</dbReference>
<feature type="transmembrane region" description="Helical" evidence="8">
    <location>
        <begin position="351"/>
        <end position="374"/>
    </location>
</feature>
<evidence type="ECO:0000256" key="7">
    <source>
        <dbReference type="ARBA" id="ARBA00023136"/>
    </source>
</evidence>
<feature type="transmembrane region" description="Helical" evidence="8">
    <location>
        <begin position="102"/>
        <end position="120"/>
    </location>
</feature>
<keyword evidence="7 8" id="KW-0472">Membrane</keyword>
<evidence type="ECO:0000256" key="1">
    <source>
        <dbReference type="ARBA" id="ARBA00004651"/>
    </source>
</evidence>
<feature type="transmembrane region" description="Helical" evidence="8">
    <location>
        <begin position="281"/>
        <end position="299"/>
    </location>
</feature>
<name>A0ABY8LE50_9RHOB</name>
<feature type="transmembrane region" description="Helical" evidence="8">
    <location>
        <begin position="476"/>
        <end position="496"/>
    </location>
</feature>
<keyword evidence="4 8" id="KW-0812">Transmembrane</keyword>
<feature type="transmembrane region" description="Helical" evidence="8">
    <location>
        <begin position="39"/>
        <end position="60"/>
    </location>
</feature>
<feature type="transmembrane region" description="Helical" evidence="8">
    <location>
        <begin position="72"/>
        <end position="90"/>
    </location>
</feature>
<dbReference type="EMBL" id="CP122537">
    <property type="protein sequence ID" value="WGH78678.1"/>
    <property type="molecule type" value="Genomic_DNA"/>
</dbReference>
<dbReference type="Pfam" id="PF02386">
    <property type="entry name" value="TrkH"/>
    <property type="match status" value="1"/>
</dbReference>
<organism evidence="9 10">
    <name type="scientific">Jannaschia ovalis</name>
    <dbReference type="NCBI Taxonomy" id="3038773"/>
    <lineage>
        <taxon>Bacteria</taxon>
        <taxon>Pseudomonadati</taxon>
        <taxon>Pseudomonadota</taxon>
        <taxon>Alphaproteobacteria</taxon>
        <taxon>Rhodobacterales</taxon>
        <taxon>Roseobacteraceae</taxon>
        <taxon>Jannaschia</taxon>
    </lineage>
</organism>
<evidence type="ECO:0000256" key="8">
    <source>
        <dbReference type="SAM" id="Phobius"/>
    </source>
</evidence>
<evidence type="ECO:0000256" key="5">
    <source>
        <dbReference type="ARBA" id="ARBA00022989"/>
    </source>
</evidence>
<keyword evidence="5 8" id="KW-1133">Transmembrane helix</keyword>
<dbReference type="PANTHER" id="PTHR32024">
    <property type="entry name" value="TRK SYSTEM POTASSIUM UPTAKE PROTEIN TRKG-RELATED"/>
    <property type="match status" value="1"/>
</dbReference>
<protein>
    <submittedName>
        <fullName evidence="9">Potassium transporter TrkG</fullName>
    </submittedName>
</protein>
<feature type="transmembrane region" description="Helical" evidence="8">
    <location>
        <begin position="188"/>
        <end position="209"/>
    </location>
</feature>
<comment type="subcellular location">
    <subcellularLocation>
        <location evidence="1">Cell membrane</location>
        <topology evidence="1">Multi-pass membrane protein</topology>
    </subcellularLocation>
</comment>
<evidence type="ECO:0000256" key="6">
    <source>
        <dbReference type="ARBA" id="ARBA00023065"/>
    </source>
</evidence>
<feature type="transmembrane region" description="Helical" evidence="8">
    <location>
        <begin position="132"/>
        <end position="153"/>
    </location>
</feature>
<proteinExistence type="predicted"/>
<keyword evidence="2" id="KW-0813">Transport</keyword>
<accession>A0ABY8LE50</accession>
<evidence type="ECO:0000256" key="3">
    <source>
        <dbReference type="ARBA" id="ARBA00022475"/>
    </source>
</evidence>
<evidence type="ECO:0000256" key="4">
    <source>
        <dbReference type="ARBA" id="ARBA00022692"/>
    </source>
</evidence>
<dbReference type="PANTHER" id="PTHR32024:SF3">
    <property type="entry name" value="TRK SYSTEM POTASSIUM UPTAKE PROTEIN"/>
    <property type="match status" value="1"/>
</dbReference>
<sequence length="503" mass="53175">MTGLLARVPLLVLLAGILSASMYIPAVHALLRDAHAEARAFFYWGTMLLAIIAAVSVAISRHRSTNVTRSHLVALLATFVALPAVAALPLGEILPATRWINLYVEMVAALTTTGGSLYLPDRLSETAHLWRGLVAWQGGLMIWVAAVAILAPLRLGGFEVTHSADSVSERGLGIMRAADPEVRLMRHAATLVPIYAGLTALLWALLVAAGEAPTPALIHAMSTLATSGISADGSLVAADAGRWGELAIFAFLFFAVSRQTFTADLHPEQVVRLTQDREMRIAVLIVVSVTLALFARHWIGAFGVDAITDIGAALRALWGSAFTVLSFLTTTGFQSADWAATRTWSGLETPAVLLVGLAMFGGGVATTAGGVKLLRIYALYAHGRREMNLLVHPHSIAGGRGAHRHIKSRGIEAAWIFFMLYALTVAAFTLGLTATGLDFGASVIMATAGLSTTGPLAQVAGIDAQGLNGLPDATKAVWAAAMVVGRLETLALIALFNPDFWRN</sequence>
<reference evidence="9 10" key="1">
    <citation type="submission" date="2023-04" db="EMBL/GenBank/DDBJ databases">
        <title>Jannaschia ovalis sp. nov., a marine bacterium isolated from sea tidal flat.</title>
        <authorList>
            <person name="Kwon D.Y."/>
            <person name="Kim J.-J."/>
        </authorList>
    </citation>
    <scope>NUCLEOTIDE SEQUENCE [LARGE SCALE GENOMIC DNA]</scope>
    <source>
        <strain evidence="9 10">GRR-S6-38</strain>
    </source>
</reference>
<dbReference type="RefSeq" id="WP_279965429.1">
    <property type="nucleotide sequence ID" value="NZ_CP122537.1"/>
</dbReference>
<gene>
    <name evidence="9" type="ORF">P8627_16965</name>
</gene>
<keyword evidence="10" id="KW-1185">Reference proteome</keyword>
<keyword evidence="6" id="KW-0406">Ion transport</keyword>
<dbReference type="Proteomes" id="UP001243420">
    <property type="component" value="Chromosome"/>
</dbReference>
<evidence type="ECO:0000313" key="9">
    <source>
        <dbReference type="EMBL" id="WGH78678.1"/>
    </source>
</evidence>
<evidence type="ECO:0000256" key="2">
    <source>
        <dbReference type="ARBA" id="ARBA00022448"/>
    </source>
</evidence>
<evidence type="ECO:0000313" key="10">
    <source>
        <dbReference type="Proteomes" id="UP001243420"/>
    </source>
</evidence>
<keyword evidence="3" id="KW-1003">Cell membrane</keyword>
<feature type="transmembrane region" description="Helical" evidence="8">
    <location>
        <begin position="413"/>
        <end position="432"/>
    </location>
</feature>